<evidence type="ECO:0000256" key="1">
    <source>
        <dbReference type="SAM" id="MobiDB-lite"/>
    </source>
</evidence>
<sequence>MCVSMFAAARLDELENNFEKVSDDEGFPAKSSNPEKASEQILKQPRFRMRKKFRQKVANVAKLMEQILKQRAINSK</sequence>
<gene>
    <name evidence="2" type="ORF">DCAF_LOCUS17818</name>
</gene>
<reference evidence="2 3" key="1">
    <citation type="submission" date="2024-01" db="EMBL/GenBank/DDBJ databases">
        <authorList>
            <person name="Waweru B."/>
        </authorList>
    </citation>
    <scope>NUCLEOTIDE SEQUENCE [LARGE SCALE GENOMIC DNA]</scope>
</reference>
<keyword evidence="3" id="KW-1185">Reference proteome</keyword>
<feature type="region of interest" description="Disordered" evidence="1">
    <location>
        <begin position="22"/>
        <end position="42"/>
    </location>
</feature>
<dbReference type="AlphaFoldDB" id="A0AAV1S493"/>
<dbReference type="Proteomes" id="UP001314170">
    <property type="component" value="Unassembled WGS sequence"/>
</dbReference>
<evidence type="ECO:0000313" key="3">
    <source>
        <dbReference type="Proteomes" id="UP001314170"/>
    </source>
</evidence>
<dbReference type="EMBL" id="CAWUPB010001162">
    <property type="protein sequence ID" value="CAK7344495.1"/>
    <property type="molecule type" value="Genomic_DNA"/>
</dbReference>
<organism evidence="2 3">
    <name type="scientific">Dovyalis caffra</name>
    <dbReference type="NCBI Taxonomy" id="77055"/>
    <lineage>
        <taxon>Eukaryota</taxon>
        <taxon>Viridiplantae</taxon>
        <taxon>Streptophyta</taxon>
        <taxon>Embryophyta</taxon>
        <taxon>Tracheophyta</taxon>
        <taxon>Spermatophyta</taxon>
        <taxon>Magnoliopsida</taxon>
        <taxon>eudicotyledons</taxon>
        <taxon>Gunneridae</taxon>
        <taxon>Pentapetalae</taxon>
        <taxon>rosids</taxon>
        <taxon>fabids</taxon>
        <taxon>Malpighiales</taxon>
        <taxon>Salicaceae</taxon>
        <taxon>Flacourtieae</taxon>
        <taxon>Dovyalis</taxon>
    </lineage>
</organism>
<protein>
    <submittedName>
        <fullName evidence="2">Uncharacterized protein</fullName>
    </submittedName>
</protein>
<comment type="caution">
    <text evidence="2">The sequence shown here is derived from an EMBL/GenBank/DDBJ whole genome shotgun (WGS) entry which is preliminary data.</text>
</comment>
<name>A0AAV1S493_9ROSI</name>
<proteinExistence type="predicted"/>
<accession>A0AAV1S493</accession>
<evidence type="ECO:0000313" key="2">
    <source>
        <dbReference type="EMBL" id="CAK7344495.1"/>
    </source>
</evidence>